<dbReference type="Proteomes" id="UP000199382">
    <property type="component" value="Unassembled WGS sequence"/>
</dbReference>
<dbReference type="InterPro" id="IPR001867">
    <property type="entry name" value="OmpR/PhoB-type_DNA-bd"/>
</dbReference>
<dbReference type="SUPFAM" id="SSF46894">
    <property type="entry name" value="C-terminal effector domain of the bipartite response regulators"/>
    <property type="match status" value="1"/>
</dbReference>
<dbReference type="STRING" id="571298.SAMN04488026_11275"/>
<evidence type="ECO:0000256" key="5">
    <source>
        <dbReference type="PROSITE-ProRule" id="PRU01091"/>
    </source>
</evidence>
<dbReference type="SMART" id="SM00862">
    <property type="entry name" value="Trans_reg_C"/>
    <property type="match status" value="1"/>
</dbReference>
<feature type="domain" description="OmpR/PhoB-type" evidence="6">
    <location>
        <begin position="1"/>
        <end position="94"/>
    </location>
</feature>
<evidence type="ECO:0000313" key="7">
    <source>
        <dbReference type="EMBL" id="SDL88888.1"/>
    </source>
</evidence>
<protein>
    <submittedName>
        <fullName evidence="7">Adenylate cyclase</fullName>
    </submittedName>
</protein>
<evidence type="ECO:0000313" key="8">
    <source>
        <dbReference type="Proteomes" id="UP000199382"/>
    </source>
</evidence>
<dbReference type="GO" id="GO:0003677">
    <property type="term" value="F:DNA binding"/>
    <property type="evidence" value="ECO:0007669"/>
    <property type="project" value="UniProtKB-UniRule"/>
</dbReference>
<dbReference type="GO" id="GO:0006355">
    <property type="term" value="P:regulation of DNA-templated transcription"/>
    <property type="evidence" value="ECO:0007669"/>
    <property type="project" value="InterPro"/>
</dbReference>
<keyword evidence="1" id="KW-0677">Repeat</keyword>
<dbReference type="InterPro" id="IPR011990">
    <property type="entry name" value="TPR-like_helical_dom_sf"/>
</dbReference>
<evidence type="ECO:0000256" key="1">
    <source>
        <dbReference type="ARBA" id="ARBA00022737"/>
    </source>
</evidence>
<dbReference type="PANTHER" id="PTHR44943:SF8">
    <property type="entry name" value="TPR REPEAT-CONTAINING PROTEIN MJ0263"/>
    <property type="match status" value="1"/>
</dbReference>
<reference evidence="7 8" key="1">
    <citation type="submission" date="2016-10" db="EMBL/GenBank/DDBJ databases">
        <authorList>
            <person name="de Groot N.N."/>
        </authorList>
    </citation>
    <scope>NUCLEOTIDE SEQUENCE [LARGE SCALE GENOMIC DNA]</scope>
    <source>
        <strain evidence="7 8">DSM 25294</strain>
    </source>
</reference>
<sequence length="546" mass="60363">MSSFRFGDFLLATGERKLTRHGIELPLGARAFDMLSFMVANRHRVLTKAEILDAIWPDVSVEESNLTVHVSALRKVLGSKALATIPGRGYQFVLPVEEHALVPAPEGDRRQTASPKVLVLPFTNTSNDPDQDYFSDGITEDVITDLSKVAALSVVARSTAFTFKDRAVDVAQTARDMSLTHVVEGSVRKSGSRIRINAQLVDGATGHPIWAERFDRDLTDIFDLQDQITEAIVAALKVRLVPAERVAIQSRPTDNPEAYELYLQARYHHTRLDRRNFEIAARLAQQALDIDPDFGLAWALLAISRTGLYGLSGSTEHGLQAAERALALNPDLAEALAAKAFVLAGLGRFDEAFELHERSLQLDPNSYDVRFLYGRTCFQTGRHEEAILHWERATELSEADLAATSHVAMCYRATGRHEKVLDTARRTLIRAERVLSENASDSYALISGVNALAKLGETERTKQWAVRVKAVDPGDPSIDYNIACAMALLGETEAALDTLEACLPRVDPVTFSVWVGRDNDLDTLRDLPRFQRLVRDLDARAAAARA</sequence>
<gene>
    <name evidence="7" type="ORF">SAMN04488026_11275</name>
</gene>
<organism evidence="7 8">
    <name type="scientific">Aliiruegeria lutimaris</name>
    <dbReference type="NCBI Taxonomy" id="571298"/>
    <lineage>
        <taxon>Bacteria</taxon>
        <taxon>Pseudomonadati</taxon>
        <taxon>Pseudomonadota</taxon>
        <taxon>Alphaproteobacteria</taxon>
        <taxon>Rhodobacterales</taxon>
        <taxon>Roseobacteraceae</taxon>
        <taxon>Aliiruegeria</taxon>
    </lineage>
</organism>
<dbReference type="PROSITE" id="PS51755">
    <property type="entry name" value="OMPR_PHOB"/>
    <property type="match status" value="1"/>
</dbReference>
<evidence type="ECO:0000256" key="3">
    <source>
        <dbReference type="ARBA" id="ARBA00023125"/>
    </source>
</evidence>
<dbReference type="InterPro" id="IPR016032">
    <property type="entry name" value="Sig_transdc_resp-reg_C-effctor"/>
</dbReference>
<evidence type="ECO:0000256" key="4">
    <source>
        <dbReference type="PROSITE-ProRule" id="PRU00339"/>
    </source>
</evidence>
<dbReference type="InterPro" id="IPR019734">
    <property type="entry name" value="TPR_rpt"/>
</dbReference>
<dbReference type="GO" id="GO:0000160">
    <property type="term" value="P:phosphorelay signal transduction system"/>
    <property type="evidence" value="ECO:0007669"/>
    <property type="project" value="InterPro"/>
</dbReference>
<keyword evidence="8" id="KW-1185">Reference proteome</keyword>
<dbReference type="SUPFAM" id="SSF48452">
    <property type="entry name" value="TPR-like"/>
    <property type="match status" value="1"/>
</dbReference>
<dbReference type="PROSITE" id="PS50005">
    <property type="entry name" value="TPR"/>
    <property type="match status" value="1"/>
</dbReference>
<dbReference type="Gene3D" id="1.25.40.10">
    <property type="entry name" value="Tetratricopeptide repeat domain"/>
    <property type="match status" value="2"/>
</dbReference>
<evidence type="ECO:0000259" key="6">
    <source>
        <dbReference type="PROSITE" id="PS51755"/>
    </source>
</evidence>
<keyword evidence="3 5" id="KW-0238">DNA-binding</keyword>
<dbReference type="Pfam" id="PF00486">
    <property type="entry name" value="Trans_reg_C"/>
    <property type="match status" value="1"/>
</dbReference>
<dbReference type="OrthoDB" id="54411at2"/>
<feature type="repeat" description="TPR" evidence="4">
    <location>
        <begin position="333"/>
        <end position="366"/>
    </location>
</feature>
<dbReference type="Gene3D" id="1.10.10.10">
    <property type="entry name" value="Winged helix-like DNA-binding domain superfamily/Winged helix DNA-binding domain"/>
    <property type="match status" value="1"/>
</dbReference>
<dbReference type="InterPro" id="IPR036388">
    <property type="entry name" value="WH-like_DNA-bd_sf"/>
</dbReference>
<feature type="DNA-binding region" description="OmpR/PhoB-type" evidence="5">
    <location>
        <begin position="1"/>
        <end position="94"/>
    </location>
</feature>
<dbReference type="Gene3D" id="3.40.50.10070">
    <property type="entry name" value="TolB, N-terminal domain"/>
    <property type="match status" value="1"/>
</dbReference>
<dbReference type="RefSeq" id="WP_093164735.1">
    <property type="nucleotide sequence ID" value="NZ_FNEK01000127.1"/>
</dbReference>
<dbReference type="NCBIfam" id="NF047558">
    <property type="entry name" value="TPR_END_plus"/>
    <property type="match status" value="1"/>
</dbReference>
<dbReference type="Pfam" id="PF13424">
    <property type="entry name" value="TPR_12"/>
    <property type="match status" value="1"/>
</dbReference>
<dbReference type="PANTHER" id="PTHR44943">
    <property type="entry name" value="CELLULOSE SYNTHASE OPERON PROTEIN C"/>
    <property type="match status" value="1"/>
</dbReference>
<dbReference type="SMART" id="SM00028">
    <property type="entry name" value="TPR"/>
    <property type="match status" value="3"/>
</dbReference>
<proteinExistence type="predicted"/>
<keyword evidence="2 4" id="KW-0802">TPR repeat</keyword>
<dbReference type="CDD" id="cd00383">
    <property type="entry name" value="trans_reg_C"/>
    <property type="match status" value="1"/>
</dbReference>
<name>A0A1G9NQM3_9RHOB</name>
<evidence type="ECO:0000256" key="2">
    <source>
        <dbReference type="ARBA" id="ARBA00022803"/>
    </source>
</evidence>
<accession>A0A1G9NQM3</accession>
<dbReference type="AlphaFoldDB" id="A0A1G9NQM3"/>
<dbReference type="InterPro" id="IPR051685">
    <property type="entry name" value="Ycf3/AcsC/BcsC/TPR_MFPF"/>
</dbReference>
<dbReference type="EMBL" id="FNEK01000127">
    <property type="protein sequence ID" value="SDL88888.1"/>
    <property type="molecule type" value="Genomic_DNA"/>
</dbReference>